<evidence type="ECO:0000259" key="1">
    <source>
        <dbReference type="Pfam" id="PF01425"/>
    </source>
</evidence>
<dbReference type="Gene3D" id="3.90.1300.10">
    <property type="entry name" value="Amidase signature (AS) domain"/>
    <property type="match status" value="1"/>
</dbReference>
<evidence type="ECO:0000313" key="3">
    <source>
        <dbReference type="Proteomes" id="UP000651050"/>
    </source>
</evidence>
<dbReference type="PANTHER" id="PTHR11895">
    <property type="entry name" value="TRANSAMIDASE"/>
    <property type="match status" value="1"/>
</dbReference>
<dbReference type="InterPro" id="IPR000120">
    <property type="entry name" value="Amidase"/>
</dbReference>
<dbReference type="Pfam" id="PF01425">
    <property type="entry name" value="Amidase"/>
    <property type="match status" value="1"/>
</dbReference>
<evidence type="ECO:0000313" key="2">
    <source>
        <dbReference type="EMBL" id="MBG9388289.1"/>
    </source>
</evidence>
<accession>A0A931H484</accession>
<dbReference type="SUPFAM" id="SSF75304">
    <property type="entry name" value="Amidase signature (AS) enzymes"/>
    <property type="match status" value="1"/>
</dbReference>
<dbReference type="PANTHER" id="PTHR11895:SF151">
    <property type="entry name" value="GLUTAMYL-TRNA(GLN) AMIDOTRANSFERASE SUBUNIT A"/>
    <property type="match status" value="1"/>
</dbReference>
<feature type="domain" description="Amidase" evidence="1">
    <location>
        <begin position="4"/>
        <end position="383"/>
    </location>
</feature>
<dbReference type="Proteomes" id="UP000651050">
    <property type="component" value="Unassembled WGS sequence"/>
</dbReference>
<dbReference type="AlphaFoldDB" id="A0A931H484"/>
<reference evidence="2" key="1">
    <citation type="submission" date="2020-11" db="EMBL/GenBank/DDBJ databases">
        <title>Bacterial whole genome sequence for Caenimonas sp. DR4.4.</title>
        <authorList>
            <person name="Le V."/>
            <person name="Ko S.-R."/>
            <person name="Ahn C.-Y."/>
            <person name="Oh H.-M."/>
        </authorList>
    </citation>
    <scope>NUCLEOTIDE SEQUENCE</scope>
    <source>
        <strain evidence="2">DR4.4</strain>
    </source>
</reference>
<gene>
    <name evidence="2" type="ORF">I5803_09670</name>
</gene>
<name>A0A931H484_9BURK</name>
<dbReference type="EMBL" id="JADWYS010000001">
    <property type="protein sequence ID" value="MBG9388289.1"/>
    <property type="molecule type" value="Genomic_DNA"/>
</dbReference>
<dbReference type="GO" id="GO:0003824">
    <property type="term" value="F:catalytic activity"/>
    <property type="evidence" value="ECO:0007669"/>
    <property type="project" value="InterPro"/>
</dbReference>
<dbReference type="RefSeq" id="WP_196986160.1">
    <property type="nucleotide sequence ID" value="NZ_JADWYS010000001.1"/>
</dbReference>
<proteinExistence type="predicted"/>
<organism evidence="2 3">
    <name type="scientific">Caenimonas aquaedulcis</name>
    <dbReference type="NCBI Taxonomy" id="2793270"/>
    <lineage>
        <taxon>Bacteria</taxon>
        <taxon>Pseudomonadati</taxon>
        <taxon>Pseudomonadota</taxon>
        <taxon>Betaproteobacteria</taxon>
        <taxon>Burkholderiales</taxon>
        <taxon>Comamonadaceae</taxon>
        <taxon>Caenimonas</taxon>
    </lineage>
</organism>
<sequence>MDIARIRQEDRQLHAFASLQEDAAVQRAQSAAQGPLAGRLVAVKDIFDTADLPTAYGSAIYARHRPASEAAMVGIIRRAGGVIVGKSVTTEFAYLQPAATLNPAAHGCTPGGSSAGSAAAVAAGMVPLAIGSQTGGSTVRPASYCGIAGFKPGFDLLPTSGMKAFSWSLDTVGLFARTVGEVAEFAQAVSGGRIAAPLPASLRRWSVGVPRAYPWGEISQSGQQAMGRAISALRAAGANVVSCDLPAWVGEAFTAHDAIQGWEASRALRREMEEHAAMLSPLLREYLAGAMKVSDAQYADAQATAGVARARGDAWFDGIDVLLTPSAPDEPPEGFGSTGASTFNRAWTLLGTPCLSVPGATGIHGRPMGLQVIAPRGLDSLCLAAGAFLEGALSAFER</sequence>
<keyword evidence="3" id="KW-1185">Reference proteome</keyword>
<dbReference type="InterPro" id="IPR023631">
    <property type="entry name" value="Amidase_dom"/>
</dbReference>
<comment type="caution">
    <text evidence="2">The sequence shown here is derived from an EMBL/GenBank/DDBJ whole genome shotgun (WGS) entry which is preliminary data.</text>
</comment>
<dbReference type="InterPro" id="IPR036928">
    <property type="entry name" value="AS_sf"/>
</dbReference>
<protein>
    <submittedName>
        <fullName evidence="2">Amidase</fullName>
    </submittedName>
</protein>